<dbReference type="GO" id="GO:0000156">
    <property type="term" value="F:phosphorelay response regulator activity"/>
    <property type="evidence" value="ECO:0007669"/>
    <property type="project" value="InterPro"/>
</dbReference>
<reference evidence="6" key="2">
    <citation type="submission" date="2013-06" db="EMBL/GenBank/DDBJ databases">
        <title>Draft genome sequence of Clostridium hylemonae (DSM 15053).</title>
        <authorList>
            <person name="Sudarsanam P."/>
            <person name="Ley R."/>
            <person name="Guruge J."/>
            <person name="Turnbaugh P.J."/>
            <person name="Mahowald M."/>
            <person name="Liep D."/>
            <person name="Gordon J."/>
        </authorList>
    </citation>
    <scope>NUCLEOTIDE SEQUENCE</scope>
    <source>
        <strain evidence="6">DSM 15053</strain>
    </source>
</reference>
<dbReference type="STRING" id="553973.CLOHYLEM_03903"/>
<dbReference type="Gene3D" id="2.40.50.1020">
    <property type="entry name" value="LytTr DNA-binding domain"/>
    <property type="match status" value="1"/>
</dbReference>
<dbReference type="eggNOG" id="COG3279">
    <property type="taxonomic scope" value="Bacteria"/>
</dbReference>
<accession>C0BVU8</accession>
<comment type="function">
    <text evidence="2">May play the central regulatory role in sporulation. It may be an element of the effector pathway responsible for the activation of sporulation genes in response to nutritional stress. Spo0A may act in concert with spo0H (a sigma factor) to control the expression of some genes that are critical to the sporulation process.</text>
</comment>
<dbReference type="SMART" id="SM00448">
    <property type="entry name" value="REC"/>
    <property type="match status" value="1"/>
</dbReference>
<organism evidence="6 7">
    <name type="scientific">[Clostridium] hylemonae DSM 15053</name>
    <dbReference type="NCBI Taxonomy" id="553973"/>
    <lineage>
        <taxon>Bacteria</taxon>
        <taxon>Bacillati</taxon>
        <taxon>Bacillota</taxon>
        <taxon>Clostridia</taxon>
        <taxon>Lachnospirales</taxon>
        <taxon>Lachnospiraceae</taxon>
    </lineage>
</organism>
<comment type="caution">
    <text evidence="6">The sequence shown here is derived from an EMBL/GenBank/DDBJ whole genome shotgun (WGS) entry which is preliminary data.</text>
</comment>
<dbReference type="SUPFAM" id="SSF52172">
    <property type="entry name" value="CheY-like"/>
    <property type="match status" value="1"/>
</dbReference>
<dbReference type="InterPro" id="IPR001789">
    <property type="entry name" value="Sig_transdc_resp-reg_receiver"/>
</dbReference>
<feature type="domain" description="Response regulatory" evidence="4">
    <location>
        <begin position="2"/>
        <end position="120"/>
    </location>
</feature>
<dbReference type="GO" id="GO:0003677">
    <property type="term" value="F:DNA binding"/>
    <property type="evidence" value="ECO:0007669"/>
    <property type="project" value="UniProtKB-KW"/>
</dbReference>
<dbReference type="InterPro" id="IPR046947">
    <property type="entry name" value="LytR-like"/>
</dbReference>
<keyword evidence="7" id="KW-1185">Reference proteome</keyword>
<dbReference type="PROSITE" id="PS50110">
    <property type="entry name" value="RESPONSE_REGULATORY"/>
    <property type="match status" value="1"/>
</dbReference>
<dbReference type="SMART" id="SM00850">
    <property type="entry name" value="LytTR"/>
    <property type="match status" value="1"/>
</dbReference>
<reference evidence="6" key="1">
    <citation type="submission" date="2009-02" db="EMBL/GenBank/DDBJ databases">
        <authorList>
            <person name="Fulton L."/>
            <person name="Clifton S."/>
            <person name="Fulton B."/>
            <person name="Xu J."/>
            <person name="Minx P."/>
            <person name="Pepin K.H."/>
            <person name="Johnson M."/>
            <person name="Bhonagiri V."/>
            <person name="Nash W.E."/>
            <person name="Mardis E.R."/>
            <person name="Wilson R.K."/>
        </authorList>
    </citation>
    <scope>NUCLEOTIDE SEQUENCE [LARGE SCALE GENOMIC DNA]</scope>
    <source>
        <strain evidence="6">DSM 15053</strain>
    </source>
</reference>
<dbReference type="Proteomes" id="UP000004893">
    <property type="component" value="Unassembled WGS sequence"/>
</dbReference>
<feature type="domain" description="HTH LytTR-type" evidence="5">
    <location>
        <begin position="130"/>
        <end position="229"/>
    </location>
</feature>
<keyword evidence="6" id="KW-0238">DNA-binding</keyword>
<dbReference type="InterPro" id="IPR007492">
    <property type="entry name" value="LytTR_DNA-bd_dom"/>
</dbReference>
<sequence>MKIAVCEDNVKERELLCEQIRTAMELRDVNAEVEIFETAEELLKAAEKTFFSMFFLDILLPGLSGMDAALKLRRAGNYSPVVFTTVTKDYLAQSYSVWAAHYLVKPIEQRDMEEAFSRALKMLEGTERKLELTVARHTEQIPYSEIYYVEGNNRNCIVHTRTGTHTPYTSLLGIVEKLDDKRFLHCHRRYVINLDHVLAVQRSKVAMRDDVLLPIRRGEAEQIRRAWEDRRFEIVNGRE</sequence>
<evidence type="ECO:0000313" key="7">
    <source>
        <dbReference type="Proteomes" id="UP000004893"/>
    </source>
</evidence>
<dbReference type="EMBL" id="ABYI02000001">
    <property type="protein sequence ID" value="EEG75927.1"/>
    <property type="molecule type" value="Genomic_DNA"/>
</dbReference>
<evidence type="ECO:0000259" key="4">
    <source>
        <dbReference type="PROSITE" id="PS50110"/>
    </source>
</evidence>
<dbReference type="PANTHER" id="PTHR37299">
    <property type="entry name" value="TRANSCRIPTIONAL REGULATOR-RELATED"/>
    <property type="match status" value="1"/>
</dbReference>
<dbReference type="Pfam" id="PF00072">
    <property type="entry name" value="Response_reg"/>
    <property type="match status" value="1"/>
</dbReference>
<dbReference type="Pfam" id="PF04397">
    <property type="entry name" value="LytTR"/>
    <property type="match status" value="1"/>
</dbReference>
<feature type="modified residue" description="4-aspartylphosphate" evidence="3">
    <location>
        <position position="57"/>
    </location>
</feature>
<gene>
    <name evidence="6" type="ORF">CLOHYLEM_03903</name>
</gene>
<dbReference type="InterPro" id="IPR011006">
    <property type="entry name" value="CheY-like_superfamily"/>
</dbReference>
<evidence type="ECO:0000256" key="3">
    <source>
        <dbReference type="PROSITE-ProRule" id="PRU00169"/>
    </source>
</evidence>
<dbReference type="OrthoDB" id="9788600at2"/>
<evidence type="ECO:0000256" key="1">
    <source>
        <dbReference type="ARBA" id="ARBA00018672"/>
    </source>
</evidence>
<protein>
    <recommendedName>
        <fullName evidence="1">Stage 0 sporulation protein A homolog</fullName>
    </recommendedName>
</protein>
<dbReference type="RefSeq" id="WP_006441228.1">
    <property type="nucleotide sequence ID" value="NZ_CP036524.1"/>
</dbReference>
<dbReference type="Gene3D" id="3.40.50.2300">
    <property type="match status" value="1"/>
</dbReference>
<name>C0BVU8_9FIRM</name>
<dbReference type="HOGENOM" id="CLU_000445_14_2_9"/>
<dbReference type="PROSITE" id="PS50930">
    <property type="entry name" value="HTH_LYTTR"/>
    <property type="match status" value="1"/>
</dbReference>
<evidence type="ECO:0000256" key="2">
    <source>
        <dbReference type="ARBA" id="ARBA00024867"/>
    </source>
</evidence>
<dbReference type="PANTHER" id="PTHR37299:SF1">
    <property type="entry name" value="STAGE 0 SPORULATION PROTEIN A HOMOLOG"/>
    <property type="match status" value="1"/>
</dbReference>
<evidence type="ECO:0000313" key="6">
    <source>
        <dbReference type="EMBL" id="EEG75927.1"/>
    </source>
</evidence>
<proteinExistence type="predicted"/>
<dbReference type="AlphaFoldDB" id="C0BVU8"/>
<evidence type="ECO:0000259" key="5">
    <source>
        <dbReference type="PROSITE" id="PS50930"/>
    </source>
</evidence>
<keyword evidence="3" id="KW-0597">Phosphoprotein</keyword>